<evidence type="ECO:0000313" key="9">
    <source>
        <dbReference type="Proteomes" id="UP000790347"/>
    </source>
</evidence>
<reference evidence="8" key="2">
    <citation type="journal article" date="2022" name="Res Sq">
        <title>Comparative Genomics Reveals Insights into the Divergent Evolution of Astigmatic Mites and Household Pest Adaptations.</title>
        <authorList>
            <person name="Xiong Q."/>
            <person name="Wan A.T.-Y."/>
            <person name="Liu X.-Y."/>
            <person name="Fung C.S.-H."/>
            <person name="Xiao X."/>
            <person name="Malainual N."/>
            <person name="Hou J."/>
            <person name="Wang L."/>
            <person name="Wang M."/>
            <person name="Yang K."/>
            <person name="Cui Y."/>
            <person name="Leung E."/>
            <person name="Nong W."/>
            <person name="Shin S.-K."/>
            <person name="Au S."/>
            <person name="Jeong K.Y."/>
            <person name="Chew F.T."/>
            <person name="Hui J."/>
            <person name="Leung T.F."/>
            <person name="Tungtrongchitr A."/>
            <person name="Zhong N."/>
            <person name="Liu Z."/>
            <person name="Tsui S."/>
        </authorList>
    </citation>
    <scope>NUCLEOTIDE SEQUENCE</scope>
    <source>
        <strain evidence="8">Derf</strain>
        <tissue evidence="8">Whole organism</tissue>
    </source>
</reference>
<evidence type="ECO:0000256" key="4">
    <source>
        <dbReference type="ARBA" id="ARBA00023015"/>
    </source>
</evidence>
<dbReference type="PANTHER" id="PTHR12691">
    <property type="entry name" value="MEDIATOR OF RNA POLYMERASE II TRANSCRIPTION SUBUNIT 23"/>
    <property type="match status" value="1"/>
</dbReference>
<evidence type="ECO:0000256" key="3">
    <source>
        <dbReference type="ARBA" id="ARBA00019696"/>
    </source>
</evidence>
<dbReference type="GO" id="GO:0010628">
    <property type="term" value="P:positive regulation of gene expression"/>
    <property type="evidence" value="ECO:0007669"/>
    <property type="project" value="TreeGrafter"/>
</dbReference>
<evidence type="ECO:0000256" key="6">
    <source>
        <dbReference type="ARBA" id="ARBA00023242"/>
    </source>
</evidence>
<reference evidence="8" key="1">
    <citation type="submission" date="2013-05" db="EMBL/GenBank/DDBJ databases">
        <authorList>
            <person name="Yim A.K.Y."/>
            <person name="Chan T.F."/>
            <person name="Ji K.M."/>
            <person name="Liu X.Y."/>
            <person name="Zhou J.W."/>
            <person name="Li R.Q."/>
            <person name="Yang K.Y."/>
            <person name="Li J."/>
            <person name="Li M."/>
            <person name="Law P.T.W."/>
            <person name="Wu Y.L."/>
            <person name="Cai Z.L."/>
            <person name="Qin H."/>
            <person name="Bao Y."/>
            <person name="Leung R.K.K."/>
            <person name="Ng P.K.S."/>
            <person name="Zou J."/>
            <person name="Zhong X.J."/>
            <person name="Ran P.X."/>
            <person name="Zhong N.S."/>
            <person name="Liu Z.G."/>
            <person name="Tsui S.K.W."/>
        </authorList>
    </citation>
    <scope>NUCLEOTIDE SEQUENCE</scope>
    <source>
        <strain evidence="8">Derf</strain>
        <tissue evidence="8">Whole organism</tissue>
    </source>
</reference>
<evidence type="ECO:0000256" key="5">
    <source>
        <dbReference type="ARBA" id="ARBA00023163"/>
    </source>
</evidence>
<name>A0A922HZZ8_DERFA</name>
<sequence>MKTLTIMESLINPQPIENYIDLIIHYNSLDECFSGFTKTSPQNDFTTKKVLQEKLISIFKDVEPNLVECNIKFYIDKMSKTIGHKQSDLLFEFLVGIIEADLVKPMIVCRCILSENFELNNEIYWVNGLNFIERIIHLVKYKEVRDILAILLSKISLIPIKCSKSIYQQVHAFHNLIALILDRDTSLLPAYLVLDEIQNKFYTVLQNGNGHWAFSKLISVFVDSFRPIAKIVSHSGRPRIMPIVGYCFWINSLNLDEKTAKYKLKGLLPYDKELNEPQSTLLLQIIEQNNSRETIAHILSLAKHQDLKDNRSINIIEKLLIELIVSTVIKSCNYKSIFEISNFEQFDFNQMENDIVQIVMLWNHISSTTLYFVSQYQNISFSLLINNLLEKLYEYSKISPITHLIKCREFLMWTLLQILSGMEYPSSSDNNSSSQNDNLIISNILKLFDLLYIEKEPLPLPDFRKRNSVFIMSAASIFIFITKNDLDGLKFQPRIPIAIKLHIDYLRHSSNLNLTKDYSIAILCNSYSSNPELYSKIFRYFVDNILETRNKMNTSTSVQQMSDDPPISMEMLDSLTIHTRKELTSYIMKRFFSVMQAKTVPTFPSYLVETYCRLTSISEIDQHEETKTWSQLMVQISKIHGWSYLFSLLEIYSYRLHRINCANQIQLLRQLFNKSIVTQINHIQLYSFMENTALKILYGFNCFEFIAFCTVRPKIVDETYNFLPPDSEELYKIFIYTLARATHITGTEALSSEQYVHWVQEILKEIKNLNSNLAWPSFTLQCFPPIISEFYQSSTKKETNHAQLKKSVDEEYRRWKSITNDNDRIKHFTSQGTPPLIYCLLYKMLLDNEHIPQVSYKILDKIGVKALSNHLRTFADFLVLEFANLLGGSHVSKSKEAVNDLIWKCHVVTLDKLLLCLALRSFEGNKAQVCFFIIQLLIVKNSDVKNRVNDFVRENSPEHWQQYNWTEVQNNFLRKYPEKYYFDHLQDVNNLGSQINIPPIFSNICLRILPVFDIIIHRLIEMLSCGNEFVSNFVDTLLDEYGCLYKFHSYPITFLYNTLHYYETNLKGKTKLKKKLVFTIINAFKDYRPKNWAISEPFMNYCQKNNDEEWNPDPEYYKFLIGRFVDTLSSPSKCPFSMTDYRFNEFSNIQSHALYVTCVEILALPGKPFDVSNQLINVVANSHKNISRQDIELWINAIGLIFTALPESYSSVLKERLVELLKNPRAFLGKSFFHIFDFKNSHANFYENDMSYTMALSHSYWYHGTFGQLCLMPQFIKEKIKPIVQTEEQLILVCYFVGPFLQRLQSERTKCIIAIAHELYQMLDTVDKKCTHLYHIDTICDLFYHFKYRFTGNLLQKYIDERIDTMRPELQQKLRFLSQISDDSVSG</sequence>
<keyword evidence="4" id="KW-0805">Transcription regulation</keyword>
<dbReference type="InterPro" id="IPR021629">
    <property type="entry name" value="Mediator_Med23"/>
</dbReference>
<dbReference type="GO" id="GO:0016592">
    <property type="term" value="C:mediator complex"/>
    <property type="evidence" value="ECO:0007669"/>
    <property type="project" value="TreeGrafter"/>
</dbReference>
<comment type="caution">
    <text evidence="8">The sequence shown here is derived from an EMBL/GenBank/DDBJ whole genome shotgun (WGS) entry which is preliminary data.</text>
</comment>
<comment type="subcellular location">
    <subcellularLocation>
        <location evidence="1">Nucleus</location>
    </subcellularLocation>
</comment>
<dbReference type="GO" id="GO:0006357">
    <property type="term" value="P:regulation of transcription by RNA polymerase II"/>
    <property type="evidence" value="ECO:0007669"/>
    <property type="project" value="TreeGrafter"/>
</dbReference>
<dbReference type="GO" id="GO:0005667">
    <property type="term" value="C:transcription regulator complex"/>
    <property type="evidence" value="ECO:0007669"/>
    <property type="project" value="TreeGrafter"/>
</dbReference>
<comment type="similarity">
    <text evidence="2">Belongs to the Mediator complex subunit 23 family.</text>
</comment>
<organism evidence="8 9">
    <name type="scientific">Dermatophagoides farinae</name>
    <name type="common">American house dust mite</name>
    <dbReference type="NCBI Taxonomy" id="6954"/>
    <lineage>
        <taxon>Eukaryota</taxon>
        <taxon>Metazoa</taxon>
        <taxon>Ecdysozoa</taxon>
        <taxon>Arthropoda</taxon>
        <taxon>Chelicerata</taxon>
        <taxon>Arachnida</taxon>
        <taxon>Acari</taxon>
        <taxon>Acariformes</taxon>
        <taxon>Sarcoptiformes</taxon>
        <taxon>Astigmata</taxon>
        <taxon>Psoroptidia</taxon>
        <taxon>Analgoidea</taxon>
        <taxon>Pyroglyphidae</taxon>
        <taxon>Dermatophagoidinae</taxon>
        <taxon>Dermatophagoides</taxon>
    </lineage>
</organism>
<evidence type="ECO:0000256" key="2">
    <source>
        <dbReference type="ARBA" id="ARBA00010222"/>
    </source>
</evidence>
<accession>A0A922HZZ8</accession>
<keyword evidence="5" id="KW-0804">Transcription</keyword>
<dbReference type="Proteomes" id="UP000790347">
    <property type="component" value="Unassembled WGS sequence"/>
</dbReference>
<dbReference type="Pfam" id="PF11573">
    <property type="entry name" value="Med23"/>
    <property type="match status" value="1"/>
</dbReference>
<protein>
    <recommendedName>
        <fullName evidence="3">Mediator of RNA polymerase II transcription subunit 23</fullName>
    </recommendedName>
    <alternativeName>
        <fullName evidence="7">Mediator complex subunit 23</fullName>
    </alternativeName>
</protein>
<evidence type="ECO:0000256" key="1">
    <source>
        <dbReference type="ARBA" id="ARBA00004123"/>
    </source>
</evidence>
<keyword evidence="6" id="KW-0539">Nucleus</keyword>
<keyword evidence="9" id="KW-1185">Reference proteome</keyword>
<evidence type="ECO:0000256" key="7">
    <source>
        <dbReference type="ARBA" id="ARBA00031961"/>
    </source>
</evidence>
<proteinExistence type="inferred from homology"/>
<dbReference type="EMBL" id="ASGP02000003">
    <property type="protein sequence ID" value="KAH9516450.1"/>
    <property type="molecule type" value="Genomic_DNA"/>
</dbReference>
<evidence type="ECO:0000313" key="8">
    <source>
        <dbReference type="EMBL" id="KAH9516450.1"/>
    </source>
</evidence>
<dbReference type="PANTHER" id="PTHR12691:SF10">
    <property type="entry name" value="MEDIATOR OF RNA POLYMERASE II TRANSCRIPTION SUBUNIT 23"/>
    <property type="match status" value="1"/>
</dbReference>
<gene>
    <name evidence="8" type="primary">MED23</name>
    <name evidence="8" type="ORF">DERF_007186</name>
</gene>